<dbReference type="AlphaFoldDB" id="A0A1Q6I2X8"/>
<gene>
    <name evidence="2" type="ORF">BHV79_09085</name>
</gene>
<evidence type="ECO:0000313" key="3">
    <source>
        <dbReference type="Proteomes" id="UP000186549"/>
    </source>
</evidence>
<evidence type="ECO:0000256" key="1">
    <source>
        <dbReference type="SAM" id="Phobius"/>
    </source>
</evidence>
<feature type="transmembrane region" description="Helical" evidence="1">
    <location>
        <begin position="161"/>
        <end position="178"/>
    </location>
</feature>
<proteinExistence type="predicted"/>
<evidence type="ECO:0008006" key="4">
    <source>
        <dbReference type="Google" id="ProtNLM"/>
    </source>
</evidence>
<feature type="transmembrane region" description="Helical" evidence="1">
    <location>
        <begin position="318"/>
        <end position="338"/>
    </location>
</feature>
<feature type="transmembrane region" description="Helical" evidence="1">
    <location>
        <begin position="207"/>
        <end position="224"/>
    </location>
</feature>
<comment type="caution">
    <text evidence="2">The sequence shown here is derived from an EMBL/GenBank/DDBJ whole genome shotgun (WGS) entry which is preliminary data.</text>
</comment>
<feature type="transmembrane region" description="Helical" evidence="1">
    <location>
        <begin position="35"/>
        <end position="53"/>
    </location>
</feature>
<evidence type="ECO:0000313" key="2">
    <source>
        <dbReference type="EMBL" id="OKZ33211.1"/>
    </source>
</evidence>
<sequence length="400" mass="45675">MTIKYYSKLFVRLLLFLSAVDTINGFFLNKGIESPIGILFKAFIMLVAIRILIVNSKFKGLIFFTITYISVFLMFIILNTDSQLTPTLTHLFKFVNIVFVYYAAVVVLKLGFIQKKELQTIFYVNSVVLLLNVYSGLLGIGYYAYGENLGCKGFIYAHNEMSGMMAVLFGVSYFFLYAVQNSNRITVYLSNLIFLVAALLVSTKAGILLVSISLILVPFVNMKYGMFRAFLRTSKLRIMIFLIVLCLVIYYSYLLLDYSGAIERWIYFFEKSGINAIYSSRDSYWAEEKLEWEEGNIGVKLFGMGGDRTVEMDQADTLLNYGIFGVIIVYSFYLSLVIKAFRRRRESKYAKFVFGMNLFILAASCFAGHLLFSGLMGIPFALMNAMIFYSKMKNEQLNIA</sequence>
<keyword evidence="1" id="KW-0472">Membrane</keyword>
<accession>A0A1Q6I2X8</accession>
<keyword evidence="1" id="KW-0812">Transmembrane</keyword>
<dbReference type="Proteomes" id="UP000186549">
    <property type="component" value="Unassembled WGS sequence"/>
</dbReference>
<feature type="transmembrane region" description="Helical" evidence="1">
    <location>
        <begin position="122"/>
        <end position="145"/>
    </location>
</feature>
<dbReference type="EMBL" id="MNQU01000212">
    <property type="protein sequence ID" value="OKZ33211.1"/>
    <property type="molecule type" value="Genomic_DNA"/>
</dbReference>
<feature type="transmembrane region" description="Helical" evidence="1">
    <location>
        <begin position="358"/>
        <end position="382"/>
    </location>
</feature>
<feature type="transmembrane region" description="Helical" evidence="1">
    <location>
        <begin position="185"/>
        <end position="201"/>
    </location>
</feature>
<organism evidence="2 3">
    <name type="scientific">Bacteroides uniformis</name>
    <dbReference type="NCBI Taxonomy" id="820"/>
    <lineage>
        <taxon>Bacteria</taxon>
        <taxon>Pseudomonadati</taxon>
        <taxon>Bacteroidota</taxon>
        <taxon>Bacteroidia</taxon>
        <taxon>Bacteroidales</taxon>
        <taxon>Bacteroidaceae</taxon>
        <taxon>Bacteroides</taxon>
    </lineage>
</organism>
<protein>
    <recommendedName>
        <fullName evidence="4">O-antigen ligase domain-containing protein</fullName>
    </recommendedName>
</protein>
<keyword evidence="1" id="KW-1133">Transmembrane helix</keyword>
<feature type="transmembrane region" description="Helical" evidence="1">
    <location>
        <begin position="236"/>
        <end position="256"/>
    </location>
</feature>
<reference evidence="2 3" key="1">
    <citation type="journal article" date="2016" name="Nat. Biotechnol.">
        <title>Measurement of bacterial replication rates in microbial communities.</title>
        <authorList>
            <person name="Brown C.T."/>
            <person name="Olm M.R."/>
            <person name="Thomas B.C."/>
            <person name="Banfield J.F."/>
        </authorList>
    </citation>
    <scope>NUCLEOTIDE SEQUENCE [LARGE SCALE GENOMIC DNA]</scope>
    <source>
        <strain evidence="2">45_41</strain>
    </source>
</reference>
<feature type="transmembrane region" description="Helical" evidence="1">
    <location>
        <begin position="90"/>
        <end position="110"/>
    </location>
</feature>
<name>A0A1Q6I2X8_BACUN</name>
<feature type="transmembrane region" description="Helical" evidence="1">
    <location>
        <begin position="60"/>
        <end position="78"/>
    </location>
</feature>